<dbReference type="PROSITE" id="PS50294">
    <property type="entry name" value="WD_REPEATS_REGION"/>
    <property type="match status" value="1"/>
</dbReference>
<evidence type="ECO:0000256" key="1">
    <source>
        <dbReference type="PROSITE-ProRule" id="PRU00221"/>
    </source>
</evidence>
<dbReference type="EMBL" id="GIBP01009487">
    <property type="protein sequence ID" value="NDV38456.1"/>
    <property type="molecule type" value="Transcribed_RNA"/>
</dbReference>
<organism evidence="2">
    <name type="scientific">Arcella intermedia</name>
    <dbReference type="NCBI Taxonomy" id="1963864"/>
    <lineage>
        <taxon>Eukaryota</taxon>
        <taxon>Amoebozoa</taxon>
        <taxon>Tubulinea</taxon>
        <taxon>Elardia</taxon>
        <taxon>Arcellinida</taxon>
        <taxon>Sphaerothecina</taxon>
        <taxon>Arcellidae</taxon>
        <taxon>Arcella</taxon>
    </lineage>
</organism>
<keyword evidence="1" id="KW-0853">WD repeat</keyword>
<name>A0A6B2LN07_9EUKA</name>
<proteinExistence type="predicted"/>
<protein>
    <submittedName>
        <fullName evidence="2">Uncharacterized protein</fullName>
    </submittedName>
</protein>
<feature type="repeat" description="WD" evidence="1">
    <location>
        <begin position="10"/>
        <end position="44"/>
    </location>
</feature>
<evidence type="ECO:0000313" key="2">
    <source>
        <dbReference type="EMBL" id="NDV38456.1"/>
    </source>
</evidence>
<dbReference type="InterPro" id="IPR015943">
    <property type="entry name" value="WD40/YVTN_repeat-like_dom_sf"/>
</dbReference>
<dbReference type="SUPFAM" id="SSF50978">
    <property type="entry name" value="WD40 repeat-like"/>
    <property type="match status" value="1"/>
</dbReference>
<dbReference type="InterPro" id="IPR001680">
    <property type="entry name" value="WD40_rpt"/>
</dbReference>
<dbReference type="InterPro" id="IPR036322">
    <property type="entry name" value="WD40_repeat_dom_sf"/>
</dbReference>
<accession>A0A6B2LN07</accession>
<dbReference type="Gene3D" id="2.130.10.10">
    <property type="entry name" value="YVTN repeat-like/Quinoprotein amine dehydrogenase"/>
    <property type="match status" value="1"/>
</dbReference>
<sequence length="96" mass="10994">MDSKQSLGELNTHNGWVEMVAFSPDGKTFASGSYDHTIQIWDVDYQKEGEIEFEESSKINYTLKAVFSKHGVLNTKNLSLNIEKYPHLKKLITKDE</sequence>
<dbReference type="Pfam" id="PF00400">
    <property type="entry name" value="WD40"/>
    <property type="match status" value="1"/>
</dbReference>
<dbReference type="SMART" id="SM00320">
    <property type="entry name" value="WD40"/>
    <property type="match status" value="1"/>
</dbReference>
<reference evidence="2" key="1">
    <citation type="journal article" date="2020" name="J. Eukaryot. Microbiol.">
        <title>De novo Sequencing, Assembly and Annotation of the Transcriptome for the Free-Living Testate Amoeba Arcella intermedia.</title>
        <authorList>
            <person name="Ribeiro G.M."/>
            <person name="Porfirio-Sousa A.L."/>
            <person name="Maurer-Alcala X.X."/>
            <person name="Katz L.A."/>
            <person name="Lahr D.J.G."/>
        </authorList>
    </citation>
    <scope>NUCLEOTIDE SEQUENCE</scope>
</reference>
<dbReference type="AlphaFoldDB" id="A0A6B2LN07"/>
<dbReference type="PROSITE" id="PS50082">
    <property type="entry name" value="WD_REPEATS_2"/>
    <property type="match status" value="1"/>
</dbReference>